<keyword evidence="2" id="KW-0732">Signal</keyword>
<keyword evidence="1" id="KW-0812">Transmembrane</keyword>
<proteinExistence type="predicted"/>
<keyword evidence="4" id="KW-1185">Reference proteome</keyword>
<evidence type="ECO:0000256" key="2">
    <source>
        <dbReference type="SAM" id="SignalP"/>
    </source>
</evidence>
<feature type="signal peptide" evidence="2">
    <location>
        <begin position="1"/>
        <end position="21"/>
    </location>
</feature>
<organism evidence="3 4">
    <name type="scientific">Portunus trituberculatus</name>
    <name type="common">Swimming crab</name>
    <name type="synonym">Neptunus trituberculatus</name>
    <dbReference type="NCBI Taxonomy" id="210409"/>
    <lineage>
        <taxon>Eukaryota</taxon>
        <taxon>Metazoa</taxon>
        <taxon>Ecdysozoa</taxon>
        <taxon>Arthropoda</taxon>
        <taxon>Crustacea</taxon>
        <taxon>Multicrustacea</taxon>
        <taxon>Malacostraca</taxon>
        <taxon>Eumalacostraca</taxon>
        <taxon>Eucarida</taxon>
        <taxon>Decapoda</taxon>
        <taxon>Pleocyemata</taxon>
        <taxon>Brachyura</taxon>
        <taxon>Eubrachyura</taxon>
        <taxon>Portunoidea</taxon>
        <taxon>Portunidae</taxon>
        <taxon>Portuninae</taxon>
        <taxon>Portunus</taxon>
    </lineage>
</organism>
<evidence type="ECO:0000256" key="1">
    <source>
        <dbReference type="SAM" id="Phobius"/>
    </source>
</evidence>
<evidence type="ECO:0000313" key="3">
    <source>
        <dbReference type="EMBL" id="MPC89936.1"/>
    </source>
</evidence>
<name>A0A5B7J7G4_PORTR</name>
<accession>A0A5B7J7G4</accession>
<feature type="transmembrane region" description="Helical" evidence="1">
    <location>
        <begin position="29"/>
        <end position="53"/>
    </location>
</feature>
<protein>
    <submittedName>
        <fullName evidence="3">Uncharacterized protein</fullName>
    </submittedName>
</protein>
<dbReference type="EMBL" id="VSRR010082681">
    <property type="protein sequence ID" value="MPC89936.1"/>
    <property type="molecule type" value="Genomic_DNA"/>
</dbReference>
<evidence type="ECO:0000313" key="4">
    <source>
        <dbReference type="Proteomes" id="UP000324222"/>
    </source>
</evidence>
<keyword evidence="1" id="KW-1133">Transmembrane helix</keyword>
<keyword evidence="1" id="KW-0472">Membrane</keyword>
<gene>
    <name evidence="3" type="ORF">E2C01_084900</name>
</gene>
<reference evidence="3 4" key="1">
    <citation type="submission" date="2019-05" db="EMBL/GenBank/DDBJ databases">
        <title>Another draft genome of Portunus trituberculatus and its Hox gene families provides insights of decapod evolution.</title>
        <authorList>
            <person name="Jeong J.-H."/>
            <person name="Song I."/>
            <person name="Kim S."/>
            <person name="Choi T."/>
            <person name="Kim D."/>
            <person name="Ryu S."/>
            <person name="Kim W."/>
        </authorList>
    </citation>
    <scope>NUCLEOTIDE SEQUENCE [LARGE SCALE GENOMIC DNA]</scope>
    <source>
        <tissue evidence="3">Muscle</tissue>
    </source>
</reference>
<dbReference type="OrthoDB" id="6367525at2759"/>
<sequence length="171" mass="17814">MNGLLASAFLVASTLVAVADSFIIVTGVTVGAAGLAAGALAVGGLALGAKLFALKAKRRRGKRQASECVSFENPEMYFALAANGDFLDCGRRFVCELEATPEENLTSEELLIRNLFGQGFISANASAGNYYAEAADIGAAGGVDACVDAFSKCPYDHKTLFLAFQETQTAQ</sequence>
<comment type="caution">
    <text evidence="3">The sequence shown here is derived from an EMBL/GenBank/DDBJ whole genome shotgun (WGS) entry which is preliminary data.</text>
</comment>
<dbReference type="AlphaFoldDB" id="A0A5B7J7G4"/>
<feature type="chain" id="PRO_5023091279" evidence="2">
    <location>
        <begin position="22"/>
        <end position="171"/>
    </location>
</feature>
<dbReference type="Proteomes" id="UP000324222">
    <property type="component" value="Unassembled WGS sequence"/>
</dbReference>